<sequence length="312" mass="35900">MYGKRNISPEEREALSEKAKKGAQMVAEKLLDGDVRVRKGILWCSGSLCEKVSDSLDFAVLERNCRLRLVARKGSFFKKNEPKSRTFRRNTAWEINMSAADPPTLKILRKSPRRYSTMCWTSEVATLCSFESRLSIFGVQCVRIPMNLMIVRQFPINLNIRSRSWRRKPGVRKRGTRMFLTVIGNTASRLLSLTTLWTTNHPAGTFPTMGDENKTNRRNKWNELKRSSRPIHRSYTQQNSTLSERGPKFFTPKRREQQCGKMFEALPTNRQIAFHIPSKAESIIHKCRTEMGTHHMSGGRAINRATKLPTIP</sequence>
<proteinExistence type="predicted"/>
<keyword evidence="2" id="KW-1185">Reference proteome</keyword>
<dbReference type="AlphaFoldDB" id="A0A6H5GCN9"/>
<name>A0A6H5GCN9_9HEMI</name>
<accession>A0A6H5GCN9</accession>
<evidence type="ECO:0000313" key="2">
    <source>
        <dbReference type="Proteomes" id="UP000479000"/>
    </source>
</evidence>
<organism evidence="1 2">
    <name type="scientific">Nesidiocoris tenuis</name>
    <dbReference type="NCBI Taxonomy" id="355587"/>
    <lineage>
        <taxon>Eukaryota</taxon>
        <taxon>Metazoa</taxon>
        <taxon>Ecdysozoa</taxon>
        <taxon>Arthropoda</taxon>
        <taxon>Hexapoda</taxon>
        <taxon>Insecta</taxon>
        <taxon>Pterygota</taxon>
        <taxon>Neoptera</taxon>
        <taxon>Paraneoptera</taxon>
        <taxon>Hemiptera</taxon>
        <taxon>Heteroptera</taxon>
        <taxon>Panheteroptera</taxon>
        <taxon>Cimicomorpha</taxon>
        <taxon>Miridae</taxon>
        <taxon>Dicyphina</taxon>
        <taxon>Nesidiocoris</taxon>
    </lineage>
</organism>
<gene>
    <name evidence="1" type="ORF">NTEN_LOCUS7021</name>
</gene>
<protein>
    <submittedName>
        <fullName evidence="1">Uncharacterized protein</fullName>
    </submittedName>
</protein>
<dbReference type="EMBL" id="CADCXU010010455">
    <property type="protein sequence ID" value="CAB0001234.1"/>
    <property type="molecule type" value="Genomic_DNA"/>
</dbReference>
<evidence type="ECO:0000313" key="1">
    <source>
        <dbReference type="EMBL" id="CAB0001234.1"/>
    </source>
</evidence>
<reference evidence="1 2" key="1">
    <citation type="submission" date="2020-02" db="EMBL/GenBank/DDBJ databases">
        <authorList>
            <person name="Ferguson B K."/>
        </authorList>
    </citation>
    <scope>NUCLEOTIDE SEQUENCE [LARGE SCALE GENOMIC DNA]</scope>
</reference>
<dbReference type="Proteomes" id="UP000479000">
    <property type="component" value="Unassembled WGS sequence"/>
</dbReference>